<evidence type="ECO:0000256" key="2">
    <source>
        <dbReference type="ARBA" id="ARBA00004418"/>
    </source>
</evidence>
<evidence type="ECO:0000256" key="4">
    <source>
        <dbReference type="ARBA" id="ARBA00007974"/>
    </source>
</evidence>
<name>A0ABN1K6Q1_9BURK</name>
<proteinExistence type="inferred from homology"/>
<protein>
    <recommendedName>
        <fullName evidence="5">Peptidoglycan hydrolase FlgJ</fullName>
    </recommendedName>
    <alternativeName>
        <fullName evidence="10">Muramidase FlgJ</fullName>
    </alternativeName>
</protein>
<evidence type="ECO:0000256" key="3">
    <source>
        <dbReference type="ARBA" id="ARBA00006880"/>
    </source>
</evidence>
<evidence type="ECO:0000256" key="6">
    <source>
        <dbReference type="ARBA" id="ARBA00022764"/>
    </source>
</evidence>
<keyword evidence="12" id="KW-0282">Flagellum</keyword>
<evidence type="ECO:0000256" key="10">
    <source>
        <dbReference type="ARBA" id="ARBA00030835"/>
    </source>
</evidence>
<dbReference type="PRINTS" id="PR01002">
    <property type="entry name" value="FLGFLGJ"/>
</dbReference>
<dbReference type="Gene3D" id="2.10.70.40">
    <property type="entry name" value="peptidoglycan hydrolase"/>
    <property type="match status" value="1"/>
</dbReference>
<dbReference type="RefSeq" id="WP_141286406.1">
    <property type="nucleotide sequence ID" value="NZ_BAAAEW010000023.1"/>
</dbReference>
<sequence length="306" mass="32494">MTKLATTGLGANAGAANVASSTGFGDARGVESLKSRAAKDPKAAVKEAAKQFETLFMQQLLKSMREATKSDSSMDNDASKLGAEMLDTQWSTKLSGRPGGLADVIARQLDRQVSGSATSIARPDSANLAATRSTASLARPQAAVGMPQQSASDFVTQHTEAATQAEATTGIPASFMIAQAAHETGWGKHEIRHQDGTTAHNLFGIKAGSNWTGDTVDVTTTEYSNGQPRKVVQKFRAYGSYAESFADYAKLMKDNPRYERVVASGSDAHSFAHGLQKAGYATDPAYAQKLSRVINTTLRLQRSVQT</sequence>
<keyword evidence="7 12" id="KW-0378">Hydrolase</keyword>
<dbReference type="PANTHER" id="PTHR33308">
    <property type="entry name" value="PEPTIDOGLYCAN HYDROLASE FLGJ"/>
    <property type="match status" value="1"/>
</dbReference>
<comment type="function">
    <text evidence="1">Flagellum-specific muramidase which hydrolyzes the peptidoglycan layer to assemble the rod structure in the periplasmic space.</text>
</comment>
<comment type="subcellular location">
    <subcellularLocation>
        <location evidence="2">Periplasm</location>
    </subcellularLocation>
</comment>
<evidence type="ECO:0000313" key="13">
    <source>
        <dbReference type="Proteomes" id="UP001500279"/>
    </source>
</evidence>
<evidence type="ECO:0000256" key="7">
    <source>
        <dbReference type="ARBA" id="ARBA00022801"/>
    </source>
</evidence>
<evidence type="ECO:0000259" key="11">
    <source>
        <dbReference type="SMART" id="SM00047"/>
    </source>
</evidence>
<comment type="similarity">
    <text evidence="3">In the N-terminal section; belongs to the FlgJ family.</text>
</comment>
<dbReference type="Proteomes" id="UP001500279">
    <property type="component" value="Unassembled WGS sequence"/>
</dbReference>
<dbReference type="Pfam" id="PF10135">
    <property type="entry name" value="Rod-binding"/>
    <property type="match status" value="1"/>
</dbReference>
<dbReference type="NCBIfam" id="TIGR02541">
    <property type="entry name" value="flagell_FlgJ"/>
    <property type="match status" value="1"/>
</dbReference>
<evidence type="ECO:0000256" key="1">
    <source>
        <dbReference type="ARBA" id="ARBA00002954"/>
    </source>
</evidence>
<organism evidence="12 13">
    <name type="scientific">Ideonella azotifigens</name>
    <dbReference type="NCBI Taxonomy" id="513160"/>
    <lineage>
        <taxon>Bacteria</taxon>
        <taxon>Pseudomonadati</taxon>
        <taxon>Pseudomonadota</taxon>
        <taxon>Betaproteobacteria</taxon>
        <taxon>Burkholderiales</taxon>
        <taxon>Sphaerotilaceae</taxon>
        <taxon>Ideonella</taxon>
    </lineage>
</organism>
<accession>A0ABN1K6Q1</accession>
<dbReference type="Pfam" id="PF01832">
    <property type="entry name" value="Glucosaminidase"/>
    <property type="match status" value="1"/>
</dbReference>
<dbReference type="InterPro" id="IPR013377">
    <property type="entry name" value="FlgJ"/>
</dbReference>
<keyword evidence="8" id="KW-0326">Glycosidase</keyword>
<keyword evidence="6" id="KW-0574">Periplasm</keyword>
<dbReference type="PANTHER" id="PTHR33308:SF9">
    <property type="entry name" value="PEPTIDOGLYCAN HYDROLASE FLGJ"/>
    <property type="match status" value="1"/>
</dbReference>
<gene>
    <name evidence="12" type="primary">flgJ</name>
    <name evidence="12" type="ORF">GCM10009107_35340</name>
</gene>
<dbReference type="Gene3D" id="1.10.530.10">
    <property type="match status" value="1"/>
</dbReference>
<dbReference type="InterPro" id="IPR019301">
    <property type="entry name" value="Flagellar_prot_FlgJ_N"/>
</dbReference>
<comment type="caution">
    <text evidence="12">The sequence shown here is derived from an EMBL/GenBank/DDBJ whole genome shotgun (WGS) entry which is preliminary data.</text>
</comment>
<dbReference type="InterPro" id="IPR051056">
    <property type="entry name" value="Glycosyl_Hydrolase_73"/>
</dbReference>
<evidence type="ECO:0000256" key="5">
    <source>
        <dbReference type="ARBA" id="ARBA00013433"/>
    </source>
</evidence>
<keyword evidence="12" id="KW-0969">Cilium</keyword>
<evidence type="ECO:0000256" key="8">
    <source>
        <dbReference type="ARBA" id="ARBA00023295"/>
    </source>
</evidence>
<dbReference type="EMBL" id="BAAAEW010000023">
    <property type="protein sequence ID" value="GAA0756625.1"/>
    <property type="molecule type" value="Genomic_DNA"/>
</dbReference>
<keyword evidence="12" id="KW-0966">Cell projection</keyword>
<dbReference type="SMART" id="SM00047">
    <property type="entry name" value="LYZ2"/>
    <property type="match status" value="1"/>
</dbReference>
<dbReference type="GO" id="GO:0016787">
    <property type="term" value="F:hydrolase activity"/>
    <property type="evidence" value="ECO:0007669"/>
    <property type="project" value="UniProtKB-KW"/>
</dbReference>
<keyword evidence="13" id="KW-1185">Reference proteome</keyword>
<comment type="similarity">
    <text evidence="4">In the C-terminal section; belongs to the glycosyl hydrolase 73 family.</text>
</comment>
<keyword evidence="9" id="KW-0961">Cell wall biogenesis/degradation</keyword>
<evidence type="ECO:0000313" key="12">
    <source>
        <dbReference type="EMBL" id="GAA0756625.1"/>
    </source>
</evidence>
<evidence type="ECO:0000256" key="9">
    <source>
        <dbReference type="ARBA" id="ARBA00023316"/>
    </source>
</evidence>
<feature type="domain" description="Mannosyl-glycoprotein endo-beta-N-acetylglucosamidase-like" evidence="11">
    <location>
        <begin position="143"/>
        <end position="298"/>
    </location>
</feature>
<reference evidence="12 13" key="1">
    <citation type="journal article" date="2019" name="Int. J. Syst. Evol. Microbiol.">
        <title>The Global Catalogue of Microorganisms (GCM) 10K type strain sequencing project: providing services to taxonomists for standard genome sequencing and annotation.</title>
        <authorList>
            <consortium name="The Broad Institute Genomics Platform"/>
            <consortium name="The Broad Institute Genome Sequencing Center for Infectious Disease"/>
            <person name="Wu L."/>
            <person name="Ma J."/>
        </authorList>
    </citation>
    <scope>NUCLEOTIDE SEQUENCE [LARGE SCALE GENOMIC DNA]</scope>
    <source>
        <strain evidence="12 13">JCM 15503</strain>
    </source>
</reference>
<dbReference type="InterPro" id="IPR002901">
    <property type="entry name" value="MGlyc_endo_b_GlcNAc-like_dom"/>
</dbReference>